<accession>A0ABN1U967</accession>
<dbReference type="Proteomes" id="UP001499979">
    <property type="component" value="Unassembled WGS sequence"/>
</dbReference>
<dbReference type="SUPFAM" id="SSF110296">
    <property type="entry name" value="Oligoxyloglucan reducing end-specific cellobiohydrolase"/>
    <property type="match status" value="1"/>
</dbReference>
<dbReference type="Gene3D" id="2.130.10.10">
    <property type="entry name" value="YVTN repeat-like/Quinoprotein amine dehydrogenase"/>
    <property type="match status" value="1"/>
</dbReference>
<evidence type="ECO:0000313" key="2">
    <source>
        <dbReference type="EMBL" id="GAA1130088.1"/>
    </source>
</evidence>
<keyword evidence="1" id="KW-0472">Membrane</keyword>
<evidence type="ECO:0000256" key="1">
    <source>
        <dbReference type="SAM" id="Phobius"/>
    </source>
</evidence>
<sequence>MTRPSSDRIFGLSPRARKVVVPLLIVAILVIAVGTYLNQRSSSGSSGASNSGPVVGGDLHAVGEAGGRLFVGGHGGAGYRDPAGGWTQIKSLDDKDVMGWAQSGDKVLAGGHEGLYASTDDGLTFDTVPGLPVSDVHGLGASDSVVYVASPQAGVLVSTNGGTTFEQGSSQGIDFMGTMWVDPSNPDVAIAPSMQDGAVKTTDGGRTWAAMGSGMGSMSVAVDEGGQSLFVVGMGDAQASTDAGATWTQATIPDDTSAAFYTADGKLVVAALDGDRATVYEQVGSKWNPLP</sequence>
<comment type="caution">
    <text evidence="2">The sequence shown here is derived from an EMBL/GenBank/DDBJ whole genome shotgun (WGS) entry which is preliminary data.</text>
</comment>
<name>A0ABN1U967_9ACTN</name>
<protein>
    <recommendedName>
        <fullName evidence="4">Exo-alpha-sialidase</fullName>
    </recommendedName>
</protein>
<evidence type="ECO:0000313" key="3">
    <source>
        <dbReference type="Proteomes" id="UP001499979"/>
    </source>
</evidence>
<keyword evidence="1" id="KW-0812">Transmembrane</keyword>
<keyword evidence="1" id="KW-1133">Transmembrane helix</keyword>
<dbReference type="EMBL" id="BAAAJE010000002">
    <property type="protein sequence ID" value="GAA1130088.1"/>
    <property type="molecule type" value="Genomic_DNA"/>
</dbReference>
<evidence type="ECO:0008006" key="4">
    <source>
        <dbReference type="Google" id="ProtNLM"/>
    </source>
</evidence>
<keyword evidence="3" id="KW-1185">Reference proteome</keyword>
<dbReference type="RefSeq" id="WP_343905770.1">
    <property type="nucleotide sequence ID" value="NZ_BAAAJE010000002.1"/>
</dbReference>
<reference evidence="2 3" key="1">
    <citation type="journal article" date="2019" name="Int. J. Syst. Evol. Microbiol.">
        <title>The Global Catalogue of Microorganisms (GCM) 10K type strain sequencing project: providing services to taxonomists for standard genome sequencing and annotation.</title>
        <authorList>
            <consortium name="The Broad Institute Genomics Platform"/>
            <consortium name="The Broad Institute Genome Sequencing Center for Infectious Disease"/>
            <person name="Wu L."/>
            <person name="Ma J."/>
        </authorList>
    </citation>
    <scope>NUCLEOTIDE SEQUENCE [LARGE SCALE GENOMIC DNA]</scope>
    <source>
        <strain evidence="2 3">JCM 11813</strain>
    </source>
</reference>
<proteinExistence type="predicted"/>
<feature type="transmembrane region" description="Helical" evidence="1">
    <location>
        <begin position="20"/>
        <end position="37"/>
    </location>
</feature>
<gene>
    <name evidence="2" type="ORF">GCM10009606_07480</name>
</gene>
<dbReference type="InterPro" id="IPR015943">
    <property type="entry name" value="WD40/YVTN_repeat-like_dom_sf"/>
</dbReference>
<organism evidence="2 3">
    <name type="scientific">Nocardioides aquiterrae</name>
    <dbReference type="NCBI Taxonomy" id="203799"/>
    <lineage>
        <taxon>Bacteria</taxon>
        <taxon>Bacillati</taxon>
        <taxon>Actinomycetota</taxon>
        <taxon>Actinomycetes</taxon>
        <taxon>Propionibacteriales</taxon>
        <taxon>Nocardioidaceae</taxon>
        <taxon>Nocardioides</taxon>
    </lineage>
</organism>